<evidence type="ECO:0000313" key="10">
    <source>
        <dbReference type="Proteomes" id="UP000052979"/>
    </source>
</evidence>
<gene>
    <name evidence="9" type="ORF">VT73_07100</name>
</gene>
<name>A0A0U1PSK8_9MICO</name>
<dbReference type="GO" id="GO:0055085">
    <property type="term" value="P:transmembrane transport"/>
    <property type="evidence" value="ECO:0007669"/>
    <property type="project" value="InterPro"/>
</dbReference>
<evidence type="ECO:0000256" key="6">
    <source>
        <dbReference type="ARBA" id="ARBA00023136"/>
    </source>
</evidence>
<dbReference type="Gene3D" id="1.10.3720.10">
    <property type="entry name" value="MetI-like"/>
    <property type="match status" value="1"/>
</dbReference>
<keyword evidence="4 7" id="KW-0812">Transmembrane</keyword>
<accession>A0A0U1PSK8</accession>
<evidence type="ECO:0000256" key="7">
    <source>
        <dbReference type="RuleBase" id="RU363032"/>
    </source>
</evidence>
<feature type="transmembrane region" description="Helical" evidence="7">
    <location>
        <begin position="54"/>
        <end position="70"/>
    </location>
</feature>
<dbReference type="InterPro" id="IPR035906">
    <property type="entry name" value="MetI-like_sf"/>
</dbReference>
<dbReference type="PANTHER" id="PTHR43386:SF1">
    <property type="entry name" value="D,D-DIPEPTIDE TRANSPORT SYSTEM PERMEASE PROTEIN DDPC-RELATED"/>
    <property type="match status" value="1"/>
</dbReference>
<feature type="non-terminal residue" evidence="9">
    <location>
        <position position="143"/>
    </location>
</feature>
<evidence type="ECO:0000313" key="9">
    <source>
        <dbReference type="EMBL" id="KKM45171.1"/>
    </source>
</evidence>
<reference evidence="9 10" key="1">
    <citation type="submission" date="2015-04" db="EMBL/GenBank/DDBJ databases">
        <title>Draft genome sequence of Rathayibacter toxicus strain FH-142 (AKA 70134 or CS 32), a Western Australian isolate.</title>
        <authorList>
            <consortium name="Consortium for Microbial Forensics and Genomics (microFORGE)"/>
            <person name="Knight B.M."/>
            <person name="Roberts D.P."/>
            <person name="Lin D."/>
            <person name="Hari K."/>
            <person name="Fletcher J."/>
            <person name="Melcher U."/>
            <person name="Blagden T."/>
            <person name="Luster D.G."/>
            <person name="Sechler A.J."/>
            <person name="Schneider W.L."/>
            <person name="Winegar R.A."/>
        </authorList>
    </citation>
    <scope>NUCLEOTIDE SEQUENCE [LARGE SCALE GENOMIC DNA]</scope>
    <source>
        <strain evidence="9 10">FH142</strain>
    </source>
</reference>
<proteinExistence type="inferred from homology"/>
<comment type="similarity">
    <text evidence="7">Belongs to the binding-protein-dependent transport system permease family.</text>
</comment>
<keyword evidence="6 7" id="KW-0472">Membrane</keyword>
<dbReference type="GO" id="GO:0005886">
    <property type="term" value="C:plasma membrane"/>
    <property type="evidence" value="ECO:0007669"/>
    <property type="project" value="UniProtKB-SubCell"/>
</dbReference>
<dbReference type="SUPFAM" id="SSF161098">
    <property type="entry name" value="MetI-like"/>
    <property type="match status" value="1"/>
</dbReference>
<dbReference type="Proteomes" id="UP000052979">
    <property type="component" value="Unassembled WGS sequence"/>
</dbReference>
<evidence type="ECO:0000256" key="3">
    <source>
        <dbReference type="ARBA" id="ARBA00022475"/>
    </source>
</evidence>
<evidence type="ECO:0000256" key="1">
    <source>
        <dbReference type="ARBA" id="ARBA00004651"/>
    </source>
</evidence>
<dbReference type="InterPro" id="IPR000515">
    <property type="entry name" value="MetI-like"/>
</dbReference>
<comment type="caution">
    <text evidence="9">The sequence shown here is derived from an EMBL/GenBank/DDBJ whole genome shotgun (WGS) entry which is preliminary data.</text>
</comment>
<sequence length="143" mass="15236">GVLSCVTWRAVTALRVIGGAVILSFCLGGFLGLVSGYLGGWLDRTLVMINDAMYAFRSLLLAIVGSIMISGGQSNLGAGIIAAAISITVVYIPQYFRVVRAETVRLTSSAFVEAAKVIGATTPRIMFRHVLRNATRTLPLIFT</sequence>
<comment type="subcellular location">
    <subcellularLocation>
        <location evidence="1 7">Cell membrane</location>
        <topology evidence="1 7">Multi-pass membrane protein</topology>
    </subcellularLocation>
</comment>
<dbReference type="PROSITE" id="PS50928">
    <property type="entry name" value="ABC_TM1"/>
    <property type="match status" value="1"/>
</dbReference>
<dbReference type="CDD" id="cd06261">
    <property type="entry name" value="TM_PBP2"/>
    <property type="match status" value="1"/>
</dbReference>
<dbReference type="RefSeq" id="WP_046521639.1">
    <property type="nucleotide sequence ID" value="NZ_LBFI01000047.1"/>
</dbReference>
<dbReference type="InterPro" id="IPR050366">
    <property type="entry name" value="BP-dependent_transpt_permease"/>
</dbReference>
<organism evidence="9 10">
    <name type="scientific">Rathayibacter toxicus</name>
    <dbReference type="NCBI Taxonomy" id="145458"/>
    <lineage>
        <taxon>Bacteria</taxon>
        <taxon>Bacillati</taxon>
        <taxon>Actinomycetota</taxon>
        <taxon>Actinomycetes</taxon>
        <taxon>Micrococcales</taxon>
        <taxon>Microbacteriaceae</taxon>
        <taxon>Rathayibacter</taxon>
    </lineage>
</organism>
<keyword evidence="5 7" id="KW-1133">Transmembrane helix</keyword>
<keyword evidence="3" id="KW-1003">Cell membrane</keyword>
<feature type="transmembrane region" description="Helical" evidence="7">
    <location>
        <begin position="76"/>
        <end position="96"/>
    </location>
</feature>
<evidence type="ECO:0000256" key="4">
    <source>
        <dbReference type="ARBA" id="ARBA00022692"/>
    </source>
</evidence>
<dbReference type="EMBL" id="LBFI01000047">
    <property type="protein sequence ID" value="KKM45171.1"/>
    <property type="molecule type" value="Genomic_DNA"/>
</dbReference>
<evidence type="ECO:0000256" key="5">
    <source>
        <dbReference type="ARBA" id="ARBA00022989"/>
    </source>
</evidence>
<keyword evidence="10" id="KW-1185">Reference proteome</keyword>
<evidence type="ECO:0000256" key="2">
    <source>
        <dbReference type="ARBA" id="ARBA00022448"/>
    </source>
</evidence>
<dbReference type="AlphaFoldDB" id="A0A0U1PSK8"/>
<feature type="transmembrane region" description="Helical" evidence="7">
    <location>
        <begin position="16"/>
        <end position="42"/>
    </location>
</feature>
<dbReference type="PANTHER" id="PTHR43386">
    <property type="entry name" value="OLIGOPEPTIDE TRANSPORT SYSTEM PERMEASE PROTEIN APPC"/>
    <property type="match status" value="1"/>
</dbReference>
<dbReference type="Pfam" id="PF00528">
    <property type="entry name" value="BPD_transp_1"/>
    <property type="match status" value="1"/>
</dbReference>
<keyword evidence="2 7" id="KW-0813">Transport</keyword>
<evidence type="ECO:0000259" key="8">
    <source>
        <dbReference type="PROSITE" id="PS50928"/>
    </source>
</evidence>
<feature type="non-terminal residue" evidence="9">
    <location>
        <position position="1"/>
    </location>
</feature>
<protein>
    <submittedName>
        <fullName evidence="9">Peptide ABC transporter permease</fullName>
    </submittedName>
</protein>
<feature type="domain" description="ABC transmembrane type-1" evidence="8">
    <location>
        <begin position="10"/>
        <end position="143"/>
    </location>
</feature>